<reference evidence="2" key="1">
    <citation type="submission" date="2022-08" db="EMBL/GenBank/DDBJ databases">
        <authorList>
            <person name="Gutierrez-Valencia J."/>
        </authorList>
    </citation>
    <scope>NUCLEOTIDE SEQUENCE</scope>
</reference>
<evidence type="ECO:0000313" key="3">
    <source>
        <dbReference type="Proteomes" id="UP001154282"/>
    </source>
</evidence>
<comment type="caution">
    <text evidence="2">The sequence shown here is derived from an EMBL/GenBank/DDBJ whole genome shotgun (WGS) entry which is preliminary data.</text>
</comment>
<organism evidence="2 3">
    <name type="scientific">Linum tenue</name>
    <dbReference type="NCBI Taxonomy" id="586396"/>
    <lineage>
        <taxon>Eukaryota</taxon>
        <taxon>Viridiplantae</taxon>
        <taxon>Streptophyta</taxon>
        <taxon>Embryophyta</taxon>
        <taxon>Tracheophyta</taxon>
        <taxon>Spermatophyta</taxon>
        <taxon>Magnoliopsida</taxon>
        <taxon>eudicotyledons</taxon>
        <taxon>Gunneridae</taxon>
        <taxon>Pentapetalae</taxon>
        <taxon>rosids</taxon>
        <taxon>fabids</taxon>
        <taxon>Malpighiales</taxon>
        <taxon>Linaceae</taxon>
        <taxon>Linum</taxon>
    </lineage>
</organism>
<feature type="compositionally biased region" description="Polar residues" evidence="1">
    <location>
        <begin position="71"/>
        <end position="85"/>
    </location>
</feature>
<feature type="non-terminal residue" evidence="2">
    <location>
        <position position="116"/>
    </location>
</feature>
<proteinExistence type="predicted"/>
<evidence type="ECO:0000256" key="1">
    <source>
        <dbReference type="SAM" id="MobiDB-lite"/>
    </source>
</evidence>
<feature type="region of interest" description="Disordered" evidence="1">
    <location>
        <begin position="67"/>
        <end position="86"/>
    </location>
</feature>
<keyword evidence="3" id="KW-1185">Reference proteome</keyword>
<dbReference type="AlphaFoldDB" id="A0AAV0IS10"/>
<gene>
    <name evidence="2" type="ORF">LITE_LOCUS10531</name>
</gene>
<protein>
    <submittedName>
        <fullName evidence="2">Uncharacterized protein</fullName>
    </submittedName>
</protein>
<dbReference type="Proteomes" id="UP001154282">
    <property type="component" value="Unassembled WGS sequence"/>
</dbReference>
<evidence type="ECO:0000313" key="2">
    <source>
        <dbReference type="EMBL" id="CAI0399934.1"/>
    </source>
</evidence>
<feature type="non-terminal residue" evidence="2">
    <location>
        <position position="1"/>
    </location>
</feature>
<accession>A0AAV0IS10</accession>
<sequence>VDWVRAGFGFKPGDCLGGLGRVRPLSFLPKTVAAPLPSQIAISSHPYQNQSPVSSLARRTLLRGRRAYDSTPDSVPANSPFSSATRPRLRLLSRFQTSVTTPSPCSLAHASDSTPA</sequence>
<dbReference type="EMBL" id="CAMGYJ010000004">
    <property type="protein sequence ID" value="CAI0399934.1"/>
    <property type="molecule type" value="Genomic_DNA"/>
</dbReference>
<name>A0AAV0IS10_9ROSI</name>